<dbReference type="Pfam" id="PF01535">
    <property type="entry name" value="PPR"/>
    <property type="match status" value="2"/>
</dbReference>
<feature type="repeat" description="PPR" evidence="2">
    <location>
        <begin position="435"/>
        <end position="469"/>
    </location>
</feature>
<evidence type="ECO:0000313" key="5">
    <source>
        <dbReference type="Proteomes" id="UP000541444"/>
    </source>
</evidence>
<reference evidence="4 5" key="1">
    <citation type="journal article" date="2020" name="IScience">
        <title>Genome Sequencing of the Endangered Kingdonia uniflora (Circaeasteraceae, Ranunculales) Reveals Potential Mechanisms of Evolutionary Specialization.</title>
        <authorList>
            <person name="Sun Y."/>
            <person name="Deng T."/>
            <person name="Zhang A."/>
            <person name="Moore M.J."/>
            <person name="Landis J.B."/>
            <person name="Lin N."/>
            <person name="Zhang H."/>
            <person name="Zhang X."/>
            <person name="Huang J."/>
            <person name="Zhang X."/>
            <person name="Sun H."/>
            <person name="Wang H."/>
        </authorList>
    </citation>
    <scope>NUCLEOTIDE SEQUENCE [LARGE SCALE GENOMIC DNA]</scope>
    <source>
        <strain evidence="4">TB1705</strain>
        <tissue evidence="4">Leaf</tissue>
    </source>
</reference>
<comment type="caution">
    <text evidence="4">The sequence shown here is derived from an EMBL/GenBank/DDBJ whole genome shotgun (WGS) entry which is preliminary data.</text>
</comment>
<feature type="repeat" description="PPR" evidence="2">
    <location>
        <begin position="536"/>
        <end position="570"/>
    </location>
</feature>
<evidence type="ECO:0000259" key="3">
    <source>
        <dbReference type="Pfam" id="PF14432"/>
    </source>
</evidence>
<dbReference type="AlphaFoldDB" id="A0A7J7LC12"/>
<organism evidence="4 5">
    <name type="scientific">Kingdonia uniflora</name>
    <dbReference type="NCBI Taxonomy" id="39325"/>
    <lineage>
        <taxon>Eukaryota</taxon>
        <taxon>Viridiplantae</taxon>
        <taxon>Streptophyta</taxon>
        <taxon>Embryophyta</taxon>
        <taxon>Tracheophyta</taxon>
        <taxon>Spermatophyta</taxon>
        <taxon>Magnoliopsida</taxon>
        <taxon>Ranunculales</taxon>
        <taxon>Circaeasteraceae</taxon>
        <taxon>Kingdonia</taxon>
    </lineage>
</organism>
<dbReference type="Pfam" id="PF13041">
    <property type="entry name" value="PPR_2"/>
    <property type="match status" value="4"/>
</dbReference>
<dbReference type="GO" id="GO:0008270">
    <property type="term" value="F:zinc ion binding"/>
    <property type="evidence" value="ECO:0007669"/>
    <property type="project" value="InterPro"/>
</dbReference>
<sequence length="835" mass="93506">MLRPKPPKCKTLAFTSLNHFHKTLISPKFLSLTTFHDQTQQLQTQILEPNFTPTILDSNTYTNLLKFSIESKNPILGKLVHTHLIKTCSHQPLFLQNNLVNMYCKCGKLDNARKVFDRMLEPDVISWNSLVSGYSQLGLYEKSINVFKEARRDSRVELDKFSYASALCVCSRTGDVELGKMVHGLIVVSGLSRLVFLTNLLIDMYSKCSCVDDARVVFENSYEVDDVSWNSLIAGYAQMGLYKRTLDVFVRMHRDGFQLNSFALGSVLKACCSCFNGSILFGKMLHGCIVKLGLDVDVVVMTALLDMYSKIGDFCDAIRIFRLMSHRNVIMYNAMIAGFSRLETDGSEELSEESMILFAEMLKEGLKPTKFTFSSILKACNAVEAFEYGKQLHAQIHKYKLQSDEFIGSGLVELYSISGLSEDGLRCFHATPRLDIVSWTSMIAVCVRNGQFEQALRLFCEALAFKMKPDEYTISITLSACANLAAERSGEQIQGHAVKTGFGQFKIVGNSQICMYAKSGDIDAAELTFKEMENCDLVSWSVMISSHAQHGCASDALSLFEVMKGCDVAPNLVTYLGVLTACSHGGLVAEGLWYFESMKSDHGLKPNAKHCACIVDLLGRAGRLADAENFIMSSGFKVDPVMWRALLGACRIHGDIVTGKRIAERVIELEPQAAASYVLLYNIYSDAGIQLPATNIRDLMKDRGVKKEPGLSWIQVSSSVHSFVVGDKSHLQRQSIYRKLEEMLEKIEKIGYVSQQESKNSLVVNYHSEKLAVSFGMISLPKSAPIRVMKNLRVCPDCHTMMKFVSKAESREIVLRDPIRFHRFRDGSCSCRDYW</sequence>
<dbReference type="NCBIfam" id="TIGR00756">
    <property type="entry name" value="PPR"/>
    <property type="match status" value="5"/>
</dbReference>
<dbReference type="FunFam" id="1.25.40.10:FF:001495">
    <property type="entry name" value="Pentatricopeptide repeat-containing protein At3g13880"/>
    <property type="match status" value="1"/>
</dbReference>
<dbReference type="GO" id="GO:0009451">
    <property type="term" value="P:RNA modification"/>
    <property type="evidence" value="ECO:0007669"/>
    <property type="project" value="InterPro"/>
</dbReference>
<evidence type="ECO:0000256" key="2">
    <source>
        <dbReference type="PROSITE-ProRule" id="PRU00708"/>
    </source>
</evidence>
<feature type="repeat" description="PPR" evidence="2">
    <location>
        <begin position="297"/>
        <end position="331"/>
    </location>
</feature>
<dbReference type="EMBL" id="JACGCM010002394">
    <property type="protein sequence ID" value="KAF6140206.1"/>
    <property type="molecule type" value="Genomic_DNA"/>
</dbReference>
<accession>A0A7J7LC12</accession>
<proteinExistence type="predicted"/>
<dbReference type="PANTHER" id="PTHR47926">
    <property type="entry name" value="PENTATRICOPEPTIDE REPEAT-CONTAINING PROTEIN"/>
    <property type="match status" value="1"/>
</dbReference>
<keyword evidence="1" id="KW-0677">Repeat</keyword>
<keyword evidence="5" id="KW-1185">Reference proteome</keyword>
<feature type="domain" description="DYW" evidence="3">
    <location>
        <begin position="754"/>
        <end position="835"/>
    </location>
</feature>
<feature type="repeat" description="PPR" evidence="2">
    <location>
        <begin position="225"/>
        <end position="259"/>
    </location>
</feature>
<dbReference type="OrthoDB" id="1860728at2759"/>
<feature type="repeat" description="PPR" evidence="2">
    <location>
        <begin position="123"/>
        <end position="157"/>
    </location>
</feature>
<dbReference type="InterPro" id="IPR046848">
    <property type="entry name" value="E_motif"/>
</dbReference>
<dbReference type="Pfam" id="PF14432">
    <property type="entry name" value="DYW_deaminase"/>
    <property type="match status" value="1"/>
</dbReference>
<dbReference type="FunFam" id="1.25.40.10:FF:000227">
    <property type="entry name" value="Pentatricopeptide repeat-containing protein At3g13880"/>
    <property type="match status" value="1"/>
</dbReference>
<dbReference type="InterPro" id="IPR046960">
    <property type="entry name" value="PPR_At4g14850-like_plant"/>
</dbReference>
<name>A0A7J7LC12_9MAGN</name>
<dbReference type="Proteomes" id="UP000541444">
    <property type="component" value="Unassembled WGS sequence"/>
</dbReference>
<dbReference type="InterPro" id="IPR032867">
    <property type="entry name" value="DYW_dom"/>
</dbReference>
<dbReference type="FunFam" id="1.25.40.10:FF:000776">
    <property type="entry name" value="Pentatricopeptide repeat-containing protein At3g13880"/>
    <property type="match status" value="1"/>
</dbReference>
<evidence type="ECO:0000313" key="4">
    <source>
        <dbReference type="EMBL" id="KAF6140206.1"/>
    </source>
</evidence>
<dbReference type="PANTHER" id="PTHR47926:SF381">
    <property type="entry name" value="DYW DOMAIN-CONTAINING PROTEIN"/>
    <property type="match status" value="1"/>
</dbReference>
<feature type="repeat" description="PPR" evidence="2">
    <location>
        <begin position="92"/>
        <end position="122"/>
    </location>
</feature>
<dbReference type="FunFam" id="1.25.40.10:FF:000381">
    <property type="entry name" value="Pentatricopeptide repeat-containing protein"/>
    <property type="match status" value="1"/>
</dbReference>
<dbReference type="InterPro" id="IPR011990">
    <property type="entry name" value="TPR-like_helical_dom_sf"/>
</dbReference>
<gene>
    <name evidence="4" type="ORF">GIB67_000254</name>
</gene>
<dbReference type="SUPFAM" id="SSF48452">
    <property type="entry name" value="TPR-like"/>
    <property type="match status" value="1"/>
</dbReference>
<dbReference type="GO" id="GO:0003723">
    <property type="term" value="F:RNA binding"/>
    <property type="evidence" value="ECO:0007669"/>
    <property type="project" value="InterPro"/>
</dbReference>
<protein>
    <recommendedName>
        <fullName evidence="3">DYW domain-containing protein</fullName>
    </recommendedName>
</protein>
<dbReference type="InterPro" id="IPR002885">
    <property type="entry name" value="PPR_rpt"/>
</dbReference>
<dbReference type="Pfam" id="PF20431">
    <property type="entry name" value="E_motif"/>
    <property type="match status" value="1"/>
</dbReference>
<dbReference type="Gene3D" id="1.25.40.10">
    <property type="entry name" value="Tetratricopeptide repeat domain"/>
    <property type="match status" value="5"/>
</dbReference>
<dbReference type="PROSITE" id="PS51375">
    <property type="entry name" value="PPR"/>
    <property type="match status" value="6"/>
</dbReference>
<dbReference type="Pfam" id="PF12854">
    <property type="entry name" value="PPR_1"/>
    <property type="match status" value="1"/>
</dbReference>
<evidence type="ECO:0000256" key="1">
    <source>
        <dbReference type="ARBA" id="ARBA00022737"/>
    </source>
</evidence>